<dbReference type="Proteomes" id="UP000053411">
    <property type="component" value="Unassembled WGS sequence"/>
</dbReference>
<feature type="compositionally biased region" description="Polar residues" evidence="1">
    <location>
        <begin position="407"/>
        <end position="421"/>
    </location>
</feature>
<dbReference type="AlphaFoldDB" id="A0A0D2KF41"/>
<dbReference type="VEuPathDB" id="FungiDB:Z520_02128"/>
<evidence type="ECO:0000256" key="2">
    <source>
        <dbReference type="SAM" id="SignalP"/>
    </source>
</evidence>
<evidence type="ECO:0000313" key="3">
    <source>
        <dbReference type="EMBL" id="KIY01990.1"/>
    </source>
</evidence>
<feature type="chain" id="PRO_5002245680" evidence="2">
    <location>
        <begin position="18"/>
        <end position="421"/>
    </location>
</feature>
<dbReference type="RefSeq" id="XP_016636112.1">
    <property type="nucleotide sequence ID" value="XM_016772642.1"/>
</dbReference>
<reference evidence="3 4" key="1">
    <citation type="submission" date="2015-01" db="EMBL/GenBank/DDBJ databases">
        <title>The Genome Sequence of Fonsecaea multimorphosa CBS 102226.</title>
        <authorList>
            <consortium name="The Broad Institute Genomics Platform"/>
            <person name="Cuomo C."/>
            <person name="de Hoog S."/>
            <person name="Gorbushina A."/>
            <person name="Stielow B."/>
            <person name="Teixiera M."/>
            <person name="Abouelleil A."/>
            <person name="Chapman S.B."/>
            <person name="Priest M."/>
            <person name="Young S.K."/>
            <person name="Wortman J."/>
            <person name="Nusbaum C."/>
            <person name="Birren B."/>
        </authorList>
    </citation>
    <scope>NUCLEOTIDE SEQUENCE [LARGE SCALE GENOMIC DNA]</scope>
    <source>
        <strain evidence="3 4">CBS 102226</strain>
    </source>
</reference>
<sequence length="421" mass="43933">MRLVITVGALVPVVALAGPLTTITPCPNAPSISATPIIVTVQHQTVSTCSGISACFKGDCTTRYSLDTFAYVSTVIPAAWDGTSVHATTVTSTAQTVTVSRFRSTITKSATATAVVNNGTTSHASPRPVYLTIAKDYMVAYNEIGPLAIPGYGGSGLCKECDVQQDGSRSQVVNVIECRAGPVGACCMGYAETWISEPATASSSTTVAPLATRFVAPSAGIYTFTFTLTAPSHTITAGVEAITIAPSPYFHQVIRECHRPREVVDFTVVVTKTIYWTIPCSIQPPWTSSAVPIPTGSHEIPGFRRPVKGPNVSLDNLIGNAYGWADWGNDDVTNPSLPLPQDWADWTSIYSQSITETESPSVSPSSSFGSSSGSASNSYTTTSSTYISLGTGATSSSPNPSSPQSSLTATSVVNTSAAETT</sequence>
<evidence type="ECO:0000313" key="4">
    <source>
        <dbReference type="Proteomes" id="UP000053411"/>
    </source>
</evidence>
<organism evidence="3 4">
    <name type="scientific">Fonsecaea multimorphosa CBS 102226</name>
    <dbReference type="NCBI Taxonomy" id="1442371"/>
    <lineage>
        <taxon>Eukaryota</taxon>
        <taxon>Fungi</taxon>
        <taxon>Dikarya</taxon>
        <taxon>Ascomycota</taxon>
        <taxon>Pezizomycotina</taxon>
        <taxon>Eurotiomycetes</taxon>
        <taxon>Chaetothyriomycetidae</taxon>
        <taxon>Chaetothyriales</taxon>
        <taxon>Herpotrichiellaceae</taxon>
        <taxon>Fonsecaea</taxon>
    </lineage>
</organism>
<feature type="compositionally biased region" description="Low complexity" evidence="1">
    <location>
        <begin position="395"/>
        <end position="406"/>
    </location>
</feature>
<keyword evidence="4" id="KW-1185">Reference proteome</keyword>
<feature type="region of interest" description="Disordered" evidence="1">
    <location>
        <begin position="357"/>
        <end position="421"/>
    </location>
</feature>
<feature type="compositionally biased region" description="Low complexity" evidence="1">
    <location>
        <begin position="357"/>
        <end position="388"/>
    </location>
</feature>
<name>A0A0D2KF41_9EURO</name>
<dbReference type="GeneID" id="27707874"/>
<feature type="signal peptide" evidence="2">
    <location>
        <begin position="1"/>
        <end position="17"/>
    </location>
</feature>
<dbReference type="OrthoDB" id="4158477at2759"/>
<gene>
    <name evidence="3" type="ORF">Z520_02128</name>
</gene>
<dbReference type="EMBL" id="KN848064">
    <property type="protein sequence ID" value="KIY01990.1"/>
    <property type="molecule type" value="Genomic_DNA"/>
</dbReference>
<keyword evidence="2" id="KW-0732">Signal</keyword>
<evidence type="ECO:0000256" key="1">
    <source>
        <dbReference type="SAM" id="MobiDB-lite"/>
    </source>
</evidence>
<accession>A0A0D2KF41</accession>
<protein>
    <submittedName>
        <fullName evidence="3">Uncharacterized protein</fullName>
    </submittedName>
</protein>
<proteinExistence type="predicted"/>